<gene>
    <name evidence="3" type="ORF">EMLFYP7_02471</name>
</gene>
<dbReference type="PANTHER" id="PTHR33609:SF1">
    <property type="entry name" value="TRANSPOSASE"/>
    <property type="match status" value="1"/>
</dbReference>
<feature type="transmembrane region" description="Helical" evidence="2">
    <location>
        <begin position="126"/>
        <end position="147"/>
    </location>
</feature>
<keyword evidence="2" id="KW-0472">Membrane</keyword>
<comment type="similarity">
    <text evidence="1">Belongs to the transposase 8 family.</text>
</comment>
<dbReference type="PANTHER" id="PTHR33609">
    <property type="entry name" value="LOW CALCIUM RESPONSE LOCUS PROTEIN S"/>
    <property type="match status" value="1"/>
</dbReference>
<proteinExistence type="inferred from homology"/>
<feature type="transmembrane region" description="Helical" evidence="2">
    <location>
        <begin position="83"/>
        <end position="101"/>
    </location>
</feature>
<dbReference type="Pfam" id="PF01527">
    <property type="entry name" value="HTH_Tnp_1"/>
    <property type="match status" value="1"/>
</dbReference>
<dbReference type="RefSeq" id="WP_156566343.1">
    <property type="nucleotide sequence ID" value="NZ_CACRTZ010000029.1"/>
</dbReference>
<organism evidence="3">
    <name type="scientific">Phytobacter massiliensis</name>
    <dbReference type="NCBI Taxonomy" id="1485952"/>
    <lineage>
        <taxon>Bacteria</taxon>
        <taxon>Pseudomonadati</taxon>
        <taxon>Pseudomonadota</taxon>
        <taxon>Gammaproteobacteria</taxon>
        <taxon>Enterobacterales</taxon>
        <taxon>Enterobacteriaceae</taxon>
        <taxon>Phytobacter</taxon>
    </lineage>
</organism>
<name>A0A6N3F360_9ENTR</name>
<evidence type="ECO:0000256" key="1">
    <source>
        <dbReference type="ARBA" id="ARBA00009964"/>
    </source>
</evidence>
<protein>
    <submittedName>
        <fullName evidence="3">Transposase</fullName>
    </submittedName>
</protein>
<dbReference type="GO" id="GO:0003677">
    <property type="term" value="F:DNA binding"/>
    <property type="evidence" value="ECO:0007669"/>
    <property type="project" value="InterPro"/>
</dbReference>
<dbReference type="InterPro" id="IPR009057">
    <property type="entry name" value="Homeodomain-like_sf"/>
</dbReference>
<sequence>MAKARFTDEQIADFLQQAKSGVANNELCEKYGFSLSSLRRWEAQHASRVRQQLKQLEFIGSAVYAGGLLFAVILAVAVSKAAAAWTLPLFLIYCIGYIYRFRQLSARHIREADTSLCRWGPGACNAFYKFCWGCVGIVVLALGYIVVLQFQ</sequence>
<dbReference type="SUPFAM" id="SSF46689">
    <property type="entry name" value="Homeodomain-like"/>
    <property type="match status" value="1"/>
</dbReference>
<feature type="transmembrane region" description="Helical" evidence="2">
    <location>
        <begin position="58"/>
        <end position="77"/>
    </location>
</feature>
<dbReference type="GO" id="GO:0004803">
    <property type="term" value="F:transposase activity"/>
    <property type="evidence" value="ECO:0007669"/>
    <property type="project" value="InterPro"/>
</dbReference>
<reference evidence="3" key="1">
    <citation type="submission" date="2019-11" db="EMBL/GenBank/DDBJ databases">
        <authorList>
            <person name="Feng L."/>
        </authorList>
    </citation>
    <scope>NUCLEOTIDE SEQUENCE</scope>
    <source>
        <strain evidence="3">EMassiliensisLFYP7</strain>
    </source>
</reference>
<accession>A0A6N3F360</accession>
<keyword evidence="2" id="KW-0812">Transmembrane</keyword>
<dbReference type="InterPro" id="IPR002514">
    <property type="entry name" value="Transposase_8"/>
</dbReference>
<dbReference type="AlphaFoldDB" id="A0A6N3F360"/>
<evidence type="ECO:0000313" key="3">
    <source>
        <dbReference type="EMBL" id="VYU46473.1"/>
    </source>
</evidence>
<evidence type="ECO:0000256" key="2">
    <source>
        <dbReference type="SAM" id="Phobius"/>
    </source>
</evidence>
<dbReference type="InterPro" id="IPR052546">
    <property type="entry name" value="Transposase_8_domain"/>
</dbReference>
<dbReference type="GO" id="GO:0006313">
    <property type="term" value="P:DNA transposition"/>
    <property type="evidence" value="ECO:0007669"/>
    <property type="project" value="InterPro"/>
</dbReference>
<dbReference type="EMBL" id="CACRTZ010000029">
    <property type="protein sequence ID" value="VYU46473.1"/>
    <property type="molecule type" value="Genomic_DNA"/>
</dbReference>
<keyword evidence="2" id="KW-1133">Transmembrane helix</keyword>